<evidence type="ECO:0000256" key="6">
    <source>
        <dbReference type="SAM" id="Phobius"/>
    </source>
</evidence>
<dbReference type="Gene3D" id="1.20.1250.20">
    <property type="entry name" value="MFS general substrate transporter like domains"/>
    <property type="match status" value="1"/>
</dbReference>
<dbReference type="PANTHER" id="PTHR23513:SF18">
    <property type="entry name" value="INTEGRAL MEMBRANE PROTEIN"/>
    <property type="match status" value="1"/>
</dbReference>
<organism evidence="7 8">
    <name type="scientific">Mesorhizobium qingshengii</name>
    <dbReference type="NCBI Taxonomy" id="1165689"/>
    <lineage>
        <taxon>Bacteria</taxon>
        <taxon>Pseudomonadati</taxon>
        <taxon>Pseudomonadota</taxon>
        <taxon>Alphaproteobacteria</taxon>
        <taxon>Hyphomicrobiales</taxon>
        <taxon>Phyllobacteriaceae</taxon>
        <taxon>Mesorhizobium</taxon>
    </lineage>
</organism>
<dbReference type="STRING" id="1165689.SAMN02927914_00666"/>
<dbReference type="InterPro" id="IPR036259">
    <property type="entry name" value="MFS_trans_sf"/>
</dbReference>
<evidence type="ECO:0000256" key="2">
    <source>
        <dbReference type="ARBA" id="ARBA00022475"/>
    </source>
</evidence>
<feature type="transmembrane region" description="Helical" evidence="6">
    <location>
        <begin position="294"/>
        <end position="312"/>
    </location>
</feature>
<gene>
    <name evidence="7" type="ORF">SAMN02927914_00666</name>
</gene>
<feature type="transmembrane region" description="Helical" evidence="6">
    <location>
        <begin position="179"/>
        <end position="199"/>
    </location>
</feature>
<sequence length="408" mass="44655">MPRFCFGEAMSTHVRHPVWLPALKAADAGTFASLYAVESFARAIVSSVIPIQAYEILHNEQIVSILYTIVALLGLSVTLFMPMLIRRFARRWVYTAGACLLAIGSLFFVTHTLAGQLAGMLCRVMGASALSITLNLYIMDHIRKTDFMQAESLRMAWSMFAWTGGPTLGIFLYTRFGIYAAHGAVAVFALALLALFWTYRLGDNPSIRPGKTRPANPLANIGRFVAQPRLRLAWLIAFGRSCFWTTFFVYGPLFMVITGEGKLAGGLLVSAGNALLFMAIFWGKAGKRFGGRRTMTFAYFAMSAMLMAAGAVGETAPLLTGAFLLCGAFFTIALDALGSTAFMRSVRSYERAQMAAVYRTYLDFSELTPPLVYSVVLAFFGLGSVFVTLGLLAAVCGFVTWRYLPKSL</sequence>
<feature type="transmembrane region" description="Helical" evidence="6">
    <location>
        <begin position="65"/>
        <end position="85"/>
    </location>
</feature>
<dbReference type="Pfam" id="PF07690">
    <property type="entry name" value="MFS_1"/>
    <property type="match status" value="1"/>
</dbReference>
<feature type="transmembrane region" description="Helical" evidence="6">
    <location>
        <begin position="371"/>
        <end position="404"/>
    </location>
</feature>
<dbReference type="GO" id="GO:0022857">
    <property type="term" value="F:transmembrane transporter activity"/>
    <property type="evidence" value="ECO:0007669"/>
    <property type="project" value="InterPro"/>
</dbReference>
<keyword evidence="2" id="KW-1003">Cell membrane</keyword>
<proteinExistence type="predicted"/>
<comment type="subcellular location">
    <subcellularLocation>
        <location evidence="1">Cell membrane</location>
        <topology evidence="1">Multi-pass membrane protein</topology>
    </subcellularLocation>
</comment>
<keyword evidence="5 6" id="KW-0472">Membrane</keyword>
<dbReference type="AlphaFoldDB" id="A0A1G5VJL1"/>
<dbReference type="GO" id="GO:0005886">
    <property type="term" value="C:plasma membrane"/>
    <property type="evidence" value="ECO:0007669"/>
    <property type="project" value="UniProtKB-SubCell"/>
</dbReference>
<dbReference type="PANTHER" id="PTHR23513">
    <property type="entry name" value="INTEGRAL MEMBRANE EFFLUX PROTEIN-RELATED"/>
    <property type="match status" value="1"/>
</dbReference>
<name>A0A1G5VJL1_9HYPH</name>
<dbReference type="Proteomes" id="UP000198588">
    <property type="component" value="Unassembled WGS sequence"/>
</dbReference>
<evidence type="ECO:0000256" key="1">
    <source>
        <dbReference type="ARBA" id="ARBA00004651"/>
    </source>
</evidence>
<feature type="transmembrane region" description="Helical" evidence="6">
    <location>
        <begin position="92"/>
        <end position="111"/>
    </location>
</feature>
<dbReference type="EMBL" id="FMXM01000002">
    <property type="protein sequence ID" value="SDA45255.1"/>
    <property type="molecule type" value="Genomic_DNA"/>
</dbReference>
<evidence type="ECO:0000313" key="7">
    <source>
        <dbReference type="EMBL" id="SDA45255.1"/>
    </source>
</evidence>
<feature type="transmembrane region" description="Helical" evidence="6">
    <location>
        <begin position="263"/>
        <end position="282"/>
    </location>
</feature>
<feature type="transmembrane region" description="Helical" evidence="6">
    <location>
        <begin position="232"/>
        <end position="257"/>
    </location>
</feature>
<reference evidence="7 8" key="1">
    <citation type="submission" date="2016-10" db="EMBL/GenBank/DDBJ databases">
        <authorList>
            <person name="de Groot N.N."/>
        </authorList>
    </citation>
    <scope>NUCLEOTIDE SEQUENCE [LARGE SCALE GENOMIC DNA]</scope>
    <source>
        <strain evidence="7 8">CGMCC 1.12097</strain>
    </source>
</reference>
<accession>A0A1G5VJL1</accession>
<keyword evidence="4 6" id="KW-1133">Transmembrane helix</keyword>
<feature type="transmembrane region" description="Helical" evidence="6">
    <location>
        <begin position="318"/>
        <end position="337"/>
    </location>
</feature>
<evidence type="ECO:0000256" key="4">
    <source>
        <dbReference type="ARBA" id="ARBA00022989"/>
    </source>
</evidence>
<feature type="transmembrane region" description="Helical" evidence="6">
    <location>
        <begin position="117"/>
        <end position="139"/>
    </location>
</feature>
<evidence type="ECO:0000256" key="5">
    <source>
        <dbReference type="ARBA" id="ARBA00023136"/>
    </source>
</evidence>
<evidence type="ECO:0000313" key="8">
    <source>
        <dbReference type="Proteomes" id="UP000198588"/>
    </source>
</evidence>
<evidence type="ECO:0000256" key="3">
    <source>
        <dbReference type="ARBA" id="ARBA00022692"/>
    </source>
</evidence>
<dbReference type="SUPFAM" id="SSF103473">
    <property type="entry name" value="MFS general substrate transporter"/>
    <property type="match status" value="1"/>
</dbReference>
<protein>
    <submittedName>
        <fullName evidence="7">Predicted arabinose efflux permease, MFS family</fullName>
    </submittedName>
</protein>
<dbReference type="InterPro" id="IPR011701">
    <property type="entry name" value="MFS"/>
</dbReference>
<feature type="transmembrane region" description="Helical" evidence="6">
    <location>
        <begin position="155"/>
        <end position="173"/>
    </location>
</feature>
<keyword evidence="3 6" id="KW-0812">Transmembrane</keyword>